<comment type="cofactor">
    <cofactor evidence="4">
        <name>a divalent metal cation</name>
        <dbReference type="ChEBI" id="CHEBI:60240"/>
    </cofactor>
</comment>
<dbReference type="AlphaFoldDB" id="A0A3S9QNU8"/>
<dbReference type="HAMAP" id="MF_00470">
    <property type="entry name" value="MenC_1"/>
    <property type="match status" value="1"/>
</dbReference>
<name>A0A3S9QNU8_9ACTO</name>
<comment type="pathway">
    <text evidence="4">Quinol/quinone metabolism; menaquinone biosynthesis.</text>
</comment>
<dbReference type="Pfam" id="PF13378">
    <property type="entry name" value="MR_MLE_C"/>
    <property type="match status" value="1"/>
</dbReference>
<dbReference type="PANTHER" id="PTHR48073:SF2">
    <property type="entry name" value="O-SUCCINYLBENZOATE SYNTHASE"/>
    <property type="match status" value="1"/>
</dbReference>
<dbReference type="EC" id="4.2.1.113" evidence="4"/>
<dbReference type="SUPFAM" id="SSF51604">
    <property type="entry name" value="Enolase C-terminal domain-like"/>
    <property type="match status" value="1"/>
</dbReference>
<feature type="binding site" evidence="4">
    <location>
        <position position="177"/>
    </location>
    <ligand>
        <name>Mg(2+)</name>
        <dbReference type="ChEBI" id="CHEBI:18420"/>
    </ligand>
</feature>
<protein>
    <recommendedName>
        <fullName evidence="4">o-succinylbenzoate synthase</fullName>
        <shortName evidence="4">OSB synthase</shortName>
        <shortName evidence="4">OSBS</shortName>
        <ecNumber evidence="4">4.2.1.113</ecNumber>
    </recommendedName>
    <alternativeName>
        <fullName evidence="4">4-(2'-carboxyphenyl)-4-oxybutyric acid synthase</fullName>
    </alternativeName>
    <alternativeName>
        <fullName evidence="4">o-succinylbenzoic acid synthase</fullName>
    </alternativeName>
</protein>
<evidence type="ECO:0000256" key="1">
    <source>
        <dbReference type="ARBA" id="ARBA00022723"/>
    </source>
</evidence>
<organism evidence="6 7">
    <name type="scientific">Trueperella pyogenes</name>
    <dbReference type="NCBI Taxonomy" id="1661"/>
    <lineage>
        <taxon>Bacteria</taxon>
        <taxon>Bacillati</taxon>
        <taxon>Actinomycetota</taxon>
        <taxon>Actinomycetes</taxon>
        <taxon>Actinomycetales</taxon>
        <taxon>Actinomycetaceae</taxon>
        <taxon>Trueperella</taxon>
    </lineage>
</organism>
<comment type="similarity">
    <text evidence="4">Belongs to the mandelate racemase/muconate lactonizing enzyme family. MenC type 1 subfamily.</text>
</comment>
<feature type="binding site" evidence="4">
    <location>
        <position position="154"/>
    </location>
    <ligand>
        <name>Mg(2+)</name>
        <dbReference type="ChEBI" id="CHEBI:18420"/>
    </ligand>
</feature>
<reference evidence="6 7" key="1">
    <citation type="submission" date="2018-11" db="EMBL/GenBank/DDBJ databases">
        <title>Multidrug-resistant genes are associated with an 42-kb island TGI1 carrying a complex class 1 integron in a Trueperella pyogenes.</title>
        <authorList>
            <person name="Dong W."/>
        </authorList>
    </citation>
    <scope>NUCLEOTIDE SEQUENCE [LARGE SCALE GENOMIC DNA]</scope>
    <source>
        <strain evidence="6 7">TP4</strain>
    </source>
</reference>
<dbReference type="SFLD" id="SFLDG00180">
    <property type="entry name" value="muconate_cycloisomerase"/>
    <property type="match status" value="1"/>
</dbReference>
<dbReference type="SMART" id="SM00922">
    <property type="entry name" value="MR_MLE"/>
    <property type="match status" value="1"/>
</dbReference>
<dbReference type="RefSeq" id="WP_039662913.1">
    <property type="nucleotide sequence ID" value="NZ_CP029001.1"/>
</dbReference>
<dbReference type="SFLD" id="SFLDF00009">
    <property type="entry name" value="o-succinylbenzoate_synthase"/>
    <property type="match status" value="1"/>
</dbReference>
<evidence type="ECO:0000259" key="5">
    <source>
        <dbReference type="SMART" id="SM00922"/>
    </source>
</evidence>
<evidence type="ECO:0000256" key="2">
    <source>
        <dbReference type="ARBA" id="ARBA00022842"/>
    </source>
</evidence>
<evidence type="ECO:0000256" key="4">
    <source>
        <dbReference type="HAMAP-Rule" id="MF_00470"/>
    </source>
</evidence>
<dbReference type="Gene3D" id="3.20.20.120">
    <property type="entry name" value="Enolase-like C-terminal domain"/>
    <property type="match status" value="1"/>
</dbReference>
<dbReference type="GO" id="GO:0009234">
    <property type="term" value="P:menaquinone biosynthetic process"/>
    <property type="evidence" value="ECO:0007669"/>
    <property type="project" value="UniProtKB-UniRule"/>
</dbReference>
<keyword evidence="3 4" id="KW-0456">Lyase</keyword>
<dbReference type="UniPathway" id="UPA01057">
    <property type="reaction ID" value="UER00165"/>
</dbReference>
<dbReference type="GO" id="GO:0043748">
    <property type="term" value="F:O-succinylbenzoate synthase activity"/>
    <property type="evidence" value="ECO:0007669"/>
    <property type="project" value="UniProtKB-EC"/>
</dbReference>
<evidence type="ECO:0000313" key="7">
    <source>
        <dbReference type="Proteomes" id="UP000275951"/>
    </source>
</evidence>
<dbReference type="InterPro" id="IPR010196">
    <property type="entry name" value="OSB_synthase_MenC1"/>
</dbReference>
<feature type="active site" description="Proton acceptor" evidence="4">
    <location>
        <position position="201"/>
    </location>
</feature>
<dbReference type="PANTHER" id="PTHR48073">
    <property type="entry name" value="O-SUCCINYLBENZOATE SYNTHASE-RELATED"/>
    <property type="match status" value="1"/>
</dbReference>
<dbReference type="EMBL" id="CP033905">
    <property type="protein sequence ID" value="AZR07515.1"/>
    <property type="molecule type" value="Genomic_DNA"/>
</dbReference>
<evidence type="ECO:0000313" key="6">
    <source>
        <dbReference type="EMBL" id="AZR07515.1"/>
    </source>
</evidence>
<keyword evidence="4" id="KW-0474">Menaquinone biosynthesis</keyword>
<keyword evidence="1 4" id="KW-0479">Metal-binding</keyword>
<dbReference type="SFLD" id="SFLDS00001">
    <property type="entry name" value="Enolase"/>
    <property type="match status" value="1"/>
</dbReference>
<dbReference type="NCBIfam" id="NF002782">
    <property type="entry name" value="PRK02901.1"/>
    <property type="match status" value="1"/>
</dbReference>
<dbReference type="InterPro" id="IPR029065">
    <property type="entry name" value="Enolase_C-like"/>
</dbReference>
<accession>A0A3S9QNU8</accession>
<dbReference type="Pfam" id="PF18374">
    <property type="entry name" value="Enolase_like_N"/>
    <property type="match status" value="1"/>
</dbReference>
<dbReference type="Proteomes" id="UP000275951">
    <property type="component" value="Chromosome"/>
</dbReference>
<keyword evidence="2 4" id="KW-0460">Magnesium</keyword>
<comment type="function">
    <text evidence="4">Converts 2-succinyl-6-hydroxy-2,4-cyclohexadiene-1-carboxylate (SHCHC) to 2-succinylbenzoate (OSB).</text>
</comment>
<dbReference type="UniPathway" id="UPA00079"/>
<sequence length="320" mass="34532">MKFYVYRLALKNRFRGLTMRDGLLIQDQGWGEVSPFWGYDAVESARWLAAGIEAARDGYPAALRQTVAVNETIPALSPEAAHALAAASTCGTFKVKIADHADALAEDLARLEAVRAAQPSAKIRVDANAAWDVDTAVTHIRQMDRAAGGLEYVEQPCPDVEDLARTRRRVDVPIAADESIRRARDPLEVARRHAADIAVVKNQPLGGVRAALELAERLDMPVVVSSALESSVGLRAGLAFAAALPELPYACGLATSRLFVDDVAADPLTPVGGLIRIRDVVPEASLPVSDELAQAWKERLTAMWEVLGLDEDFEFMGGLA</sequence>
<evidence type="ECO:0000256" key="3">
    <source>
        <dbReference type="ARBA" id="ARBA00023239"/>
    </source>
</evidence>
<feature type="binding site" evidence="4">
    <location>
        <position position="126"/>
    </location>
    <ligand>
        <name>Mg(2+)</name>
        <dbReference type="ChEBI" id="CHEBI:18420"/>
    </ligand>
</feature>
<dbReference type="CDD" id="cd03320">
    <property type="entry name" value="OSBS"/>
    <property type="match status" value="1"/>
</dbReference>
<proteinExistence type="inferred from homology"/>
<comment type="catalytic activity">
    <reaction evidence="4">
        <text>(1R,6R)-6-hydroxy-2-succinyl-cyclohexa-2,4-diene-1-carboxylate = 2-succinylbenzoate + H2O</text>
        <dbReference type="Rhea" id="RHEA:10196"/>
        <dbReference type="ChEBI" id="CHEBI:15377"/>
        <dbReference type="ChEBI" id="CHEBI:18325"/>
        <dbReference type="ChEBI" id="CHEBI:58689"/>
        <dbReference type="EC" id="4.2.1.113"/>
    </reaction>
</comment>
<feature type="active site" description="Proton donor" evidence="4">
    <location>
        <position position="96"/>
    </location>
</feature>
<gene>
    <name evidence="4" type="primary">menC</name>
    <name evidence="6" type="ORF">EBQ10_09630</name>
</gene>
<feature type="domain" description="Mandelate racemase/muconate lactonizing enzyme C-terminal" evidence="5">
    <location>
        <begin position="78"/>
        <end position="173"/>
    </location>
</feature>
<dbReference type="InterPro" id="IPR013342">
    <property type="entry name" value="Mandelate_racemase_C"/>
</dbReference>
<comment type="pathway">
    <text evidence="4">Quinol/quinone metabolism; 1,4-dihydroxy-2-naphthoate biosynthesis; 1,4-dihydroxy-2-naphthoate from chorismate: step 4/7.</text>
</comment>
<dbReference type="GO" id="GO:0000287">
    <property type="term" value="F:magnesium ion binding"/>
    <property type="evidence" value="ECO:0007669"/>
    <property type="project" value="UniProtKB-UniRule"/>
</dbReference>
<dbReference type="InterPro" id="IPR036849">
    <property type="entry name" value="Enolase-like_C_sf"/>
</dbReference>